<proteinExistence type="predicted"/>
<gene>
    <name evidence="2" type="ORF">LDAN0321_LOCUS714</name>
</gene>
<sequence length="334" mass="37948">MSDRLELIQIITQYSQKKWITAAEECTYLKMLSSTYNVNAKSNVEDRVPKVKALLEQVRASKEGPTEQDNDGHPPPSLVDQLQFSEEDVFEDLEDYDDNDDRHDEREPVSTTTTTPFFNRPGRFPLTDHKRRQQTKHVDEMMMNKSHVVPSKKSEQVVRKSIAAVPLHSTRQTTSSSNDTQQIGNVNEMNHPAICNLKQRQIEDLFVSMAAFAKLGFVQPPCCLRCAYQCCALAGDDEDEEEIDDELQLNSQSSPIAANENCENLVLWRKNAGVLIQPSCMKDNVIIVKCKVAQALLKGRTVSQWRWDRASRTMVSQSKNSVRSRATEHFNDGN</sequence>
<evidence type="ECO:0000313" key="2">
    <source>
        <dbReference type="EMBL" id="CAD9556049.1"/>
    </source>
</evidence>
<feature type="region of interest" description="Disordered" evidence="1">
    <location>
        <begin position="60"/>
        <end position="79"/>
    </location>
</feature>
<feature type="region of interest" description="Disordered" evidence="1">
    <location>
        <begin position="95"/>
        <end position="129"/>
    </location>
</feature>
<dbReference type="EMBL" id="HBGY01001064">
    <property type="protein sequence ID" value="CAD9556049.1"/>
    <property type="molecule type" value="Transcribed_RNA"/>
</dbReference>
<organism evidence="2">
    <name type="scientific">Leptocylindrus danicus</name>
    <dbReference type="NCBI Taxonomy" id="163516"/>
    <lineage>
        <taxon>Eukaryota</taxon>
        <taxon>Sar</taxon>
        <taxon>Stramenopiles</taxon>
        <taxon>Ochrophyta</taxon>
        <taxon>Bacillariophyta</taxon>
        <taxon>Coscinodiscophyceae</taxon>
        <taxon>Chaetocerotophycidae</taxon>
        <taxon>Leptocylindrales</taxon>
        <taxon>Leptocylindraceae</taxon>
        <taxon>Leptocylindrus</taxon>
    </lineage>
</organism>
<evidence type="ECO:0000256" key="1">
    <source>
        <dbReference type="SAM" id="MobiDB-lite"/>
    </source>
</evidence>
<reference evidence="2" key="1">
    <citation type="submission" date="2021-01" db="EMBL/GenBank/DDBJ databases">
        <authorList>
            <person name="Corre E."/>
            <person name="Pelletier E."/>
            <person name="Niang G."/>
            <person name="Scheremetjew M."/>
            <person name="Finn R."/>
            <person name="Kale V."/>
            <person name="Holt S."/>
            <person name="Cochrane G."/>
            <person name="Meng A."/>
            <person name="Brown T."/>
            <person name="Cohen L."/>
        </authorList>
    </citation>
    <scope>NUCLEOTIDE SEQUENCE</scope>
    <source>
        <strain evidence="2">B650</strain>
    </source>
</reference>
<protein>
    <submittedName>
        <fullName evidence="2">Uncharacterized protein</fullName>
    </submittedName>
</protein>
<accession>A0A7S2JS45</accession>
<name>A0A7S2JS45_9STRA</name>
<dbReference type="AlphaFoldDB" id="A0A7S2JS45"/>